<keyword evidence="8" id="KW-1185">Reference proteome</keyword>
<protein>
    <submittedName>
        <fullName evidence="7">CRISPR associated protein</fullName>
    </submittedName>
    <submittedName>
        <fullName evidence="6">CRISPR-associated protein Cas6</fullName>
    </submittedName>
</protein>
<dbReference type="InterPro" id="IPR019267">
    <property type="entry name" value="CRISPR-assoc_Cas6_C"/>
</dbReference>
<dbReference type="Gene3D" id="3.30.70.1900">
    <property type="match status" value="1"/>
</dbReference>
<dbReference type="GO" id="GO:0016788">
    <property type="term" value="F:hydrolase activity, acting on ester bonds"/>
    <property type="evidence" value="ECO:0007669"/>
    <property type="project" value="InterPro"/>
</dbReference>
<proteinExistence type="predicted"/>
<evidence type="ECO:0000313" key="6">
    <source>
        <dbReference type="EMBL" id="KIX91213.1"/>
    </source>
</evidence>
<evidence type="ECO:0000313" key="7">
    <source>
        <dbReference type="EMBL" id="SUM56464.1"/>
    </source>
</evidence>
<name>A0A0D6XTM9_9STAP</name>
<dbReference type="InterPro" id="IPR010156">
    <property type="entry name" value="CRISPR-assoc_prot_Cas6"/>
</dbReference>
<keyword evidence="4" id="KW-0051">Antiviral defense</keyword>
<dbReference type="Proteomes" id="UP000032366">
    <property type="component" value="Unassembled WGS sequence"/>
</dbReference>
<dbReference type="STRING" id="569857.TP70_03670"/>
<feature type="domain" description="CRISPR-associated protein Cas6 C-terminal" evidence="5">
    <location>
        <begin position="125"/>
        <end position="241"/>
    </location>
</feature>
<sequence>MIRKLQIELKLPQNIQHKFLGSVLHGALMDYLPNEMTEYLHHSFAYSPLKQRVFLIDDKVVWEIVSMNQDLSTQLLKLFSENTYIYLKQYDFHLSIEKFDVQNIDVTELMNNKLSDEDLSRYIKLKIVTPMSYKSNNKYAISPEIKMFFRSIMIQFDSFFSDYQMYDKETLDFIVDNVFIVDYRMKSTRFHLEKVKIPSFMGELTIKVNGPSPFLKLLHFLVAFGELSGVGIKTSLGMGKYHIISSEPRKAKSLS</sequence>
<dbReference type="RefSeq" id="WP_044359385.1">
    <property type="nucleotide sequence ID" value="NZ_JXWY01000028.1"/>
</dbReference>
<organism evidence="7 9">
    <name type="scientific">Staphylococcus microti</name>
    <dbReference type="NCBI Taxonomy" id="569857"/>
    <lineage>
        <taxon>Bacteria</taxon>
        <taxon>Bacillati</taxon>
        <taxon>Bacillota</taxon>
        <taxon>Bacilli</taxon>
        <taxon>Bacillales</taxon>
        <taxon>Staphylococcaceae</taxon>
        <taxon>Staphylococcus</taxon>
    </lineage>
</organism>
<dbReference type="EMBL" id="UHDT01000001">
    <property type="protein sequence ID" value="SUM56464.1"/>
    <property type="molecule type" value="Genomic_DNA"/>
</dbReference>
<keyword evidence="2" id="KW-0255">Endonuclease</keyword>
<dbReference type="Proteomes" id="UP000254100">
    <property type="component" value="Unassembled WGS sequence"/>
</dbReference>
<keyword evidence="1" id="KW-0540">Nuclease</keyword>
<dbReference type="EMBL" id="JXWY01000028">
    <property type="protein sequence ID" value="KIX91213.1"/>
    <property type="molecule type" value="Genomic_DNA"/>
</dbReference>
<reference evidence="7 9" key="2">
    <citation type="submission" date="2018-06" db="EMBL/GenBank/DDBJ databases">
        <authorList>
            <consortium name="Pathogen Informatics"/>
            <person name="Doyle S."/>
        </authorList>
    </citation>
    <scope>NUCLEOTIDE SEQUENCE [LARGE SCALE GENOMIC DNA]</scope>
    <source>
        <strain evidence="7 9">NCTC13832</strain>
    </source>
</reference>
<dbReference type="NCBIfam" id="TIGR01877">
    <property type="entry name" value="cas_cas6"/>
    <property type="match status" value="1"/>
</dbReference>
<reference evidence="6 8" key="1">
    <citation type="submission" date="2015-01" db="EMBL/GenBank/DDBJ databases">
        <authorList>
            <person name="Guo J."/>
        </authorList>
    </citation>
    <scope>NUCLEOTIDE SEQUENCE [LARGE SCALE GENOMIC DNA]</scope>
    <source>
        <strain evidence="6 8">DSM 22147</strain>
    </source>
</reference>
<evidence type="ECO:0000256" key="3">
    <source>
        <dbReference type="ARBA" id="ARBA00022801"/>
    </source>
</evidence>
<evidence type="ECO:0000256" key="1">
    <source>
        <dbReference type="ARBA" id="ARBA00022722"/>
    </source>
</evidence>
<dbReference type="CDD" id="cd21141">
    <property type="entry name" value="Cas6_III-like"/>
    <property type="match status" value="1"/>
</dbReference>
<dbReference type="GO" id="GO:0004519">
    <property type="term" value="F:endonuclease activity"/>
    <property type="evidence" value="ECO:0007669"/>
    <property type="project" value="UniProtKB-KW"/>
</dbReference>
<evidence type="ECO:0000256" key="2">
    <source>
        <dbReference type="ARBA" id="ARBA00022759"/>
    </source>
</evidence>
<evidence type="ECO:0000256" key="4">
    <source>
        <dbReference type="ARBA" id="ARBA00023118"/>
    </source>
</evidence>
<gene>
    <name evidence="7" type="ORF">NCTC13832_00095</name>
    <name evidence="6" type="ORF">TP70_03670</name>
</gene>
<evidence type="ECO:0000259" key="5">
    <source>
        <dbReference type="Pfam" id="PF10040"/>
    </source>
</evidence>
<dbReference type="Pfam" id="PF10040">
    <property type="entry name" value="CRISPR_Cas6"/>
    <property type="match status" value="1"/>
</dbReference>
<evidence type="ECO:0000313" key="9">
    <source>
        <dbReference type="Proteomes" id="UP000254100"/>
    </source>
</evidence>
<evidence type="ECO:0000313" key="8">
    <source>
        <dbReference type="Proteomes" id="UP000032366"/>
    </source>
</evidence>
<dbReference type="AlphaFoldDB" id="A0A0D6XTM9"/>
<accession>A0A0D6XTM9</accession>
<dbReference type="OrthoDB" id="425607at2"/>
<keyword evidence="3" id="KW-0378">Hydrolase</keyword>
<dbReference type="GO" id="GO:0051607">
    <property type="term" value="P:defense response to virus"/>
    <property type="evidence" value="ECO:0007669"/>
    <property type="project" value="UniProtKB-KW"/>
</dbReference>